<name>A0A7W7ZHI2_9BACT</name>
<sequence>MQNQTPKAKEIKIPGPDHAITVVPFQGSVRVAVSGTTVAETSRALQLDEAGYPSVYYIPREDADMLLLARTKHYTYCPYKGDCSYYSIPLGGERSEYAVWTYEQPYEAVAVIKDHLAFYPSRVDEITLTSSE</sequence>
<dbReference type="PANTHER" id="PTHR34310:SF9">
    <property type="entry name" value="BLR5716 PROTEIN"/>
    <property type="match status" value="1"/>
</dbReference>
<feature type="domain" description="DUF427" evidence="1">
    <location>
        <begin position="29"/>
        <end position="120"/>
    </location>
</feature>
<dbReference type="Gene3D" id="2.170.150.40">
    <property type="entry name" value="Domain of unknown function (DUF427)"/>
    <property type="match status" value="1"/>
</dbReference>
<reference evidence="2 3" key="1">
    <citation type="submission" date="2020-08" db="EMBL/GenBank/DDBJ databases">
        <title>Genomic Encyclopedia of Type Strains, Phase IV (KMG-V): Genome sequencing to study the core and pangenomes of soil and plant-associated prokaryotes.</title>
        <authorList>
            <person name="Whitman W."/>
        </authorList>
    </citation>
    <scope>NUCLEOTIDE SEQUENCE [LARGE SCALE GENOMIC DNA]</scope>
    <source>
        <strain evidence="2 3">M8UP14</strain>
    </source>
</reference>
<evidence type="ECO:0000259" key="1">
    <source>
        <dbReference type="Pfam" id="PF04248"/>
    </source>
</evidence>
<dbReference type="RefSeq" id="WP_184221427.1">
    <property type="nucleotide sequence ID" value="NZ_JACHIP010000006.1"/>
</dbReference>
<comment type="caution">
    <text evidence="2">The sequence shown here is derived from an EMBL/GenBank/DDBJ whole genome shotgun (WGS) entry which is preliminary data.</text>
</comment>
<proteinExistence type="predicted"/>
<protein>
    <submittedName>
        <fullName evidence="2">Uncharacterized protein (DUF427 family)</fullName>
    </submittedName>
</protein>
<evidence type="ECO:0000313" key="2">
    <source>
        <dbReference type="EMBL" id="MBB5059699.1"/>
    </source>
</evidence>
<dbReference type="Proteomes" id="UP000540989">
    <property type="component" value="Unassembled WGS sequence"/>
</dbReference>
<dbReference type="Pfam" id="PF04248">
    <property type="entry name" value="NTP_transf_9"/>
    <property type="match status" value="1"/>
</dbReference>
<dbReference type="EMBL" id="JACHIP010000006">
    <property type="protein sequence ID" value="MBB5059699.1"/>
    <property type="molecule type" value="Genomic_DNA"/>
</dbReference>
<accession>A0A7W7ZHI2</accession>
<dbReference type="AlphaFoldDB" id="A0A7W7ZHI2"/>
<gene>
    <name evidence="2" type="ORF">HDF16_004425</name>
</gene>
<evidence type="ECO:0000313" key="3">
    <source>
        <dbReference type="Proteomes" id="UP000540989"/>
    </source>
</evidence>
<dbReference type="PANTHER" id="PTHR34310">
    <property type="entry name" value="DUF427 DOMAIN PROTEIN (AFU_ORTHOLOGUE AFUA_3G02220)"/>
    <property type="match status" value="1"/>
</dbReference>
<dbReference type="InterPro" id="IPR007361">
    <property type="entry name" value="DUF427"/>
</dbReference>
<organism evidence="2 3">
    <name type="scientific">Granulicella aggregans</name>
    <dbReference type="NCBI Taxonomy" id="474949"/>
    <lineage>
        <taxon>Bacteria</taxon>
        <taxon>Pseudomonadati</taxon>
        <taxon>Acidobacteriota</taxon>
        <taxon>Terriglobia</taxon>
        <taxon>Terriglobales</taxon>
        <taxon>Acidobacteriaceae</taxon>
        <taxon>Granulicella</taxon>
    </lineage>
</organism>
<dbReference type="InterPro" id="IPR038694">
    <property type="entry name" value="DUF427_sf"/>
</dbReference>
<keyword evidence="3" id="KW-1185">Reference proteome</keyword>